<keyword evidence="1" id="KW-0472">Membrane</keyword>
<dbReference type="AlphaFoldDB" id="A0A2D2B0X0"/>
<sequence>MMDAVMSLDDALADLRAQPLDRDLSQLEPRVWSRVDGRRESRSTAGGFVPARIAAVVASLLVGAVVGGASATAMVAKPSDTSVFAVNTRLAPSTLLDAR</sequence>
<dbReference type="Proteomes" id="UP000228945">
    <property type="component" value="Chromosome"/>
</dbReference>
<proteinExistence type="predicted"/>
<gene>
    <name evidence="2" type="ORF">CSW64_16365</name>
</gene>
<feature type="transmembrane region" description="Helical" evidence="1">
    <location>
        <begin position="53"/>
        <end position="76"/>
    </location>
</feature>
<keyword evidence="1" id="KW-1133">Transmembrane helix</keyword>
<protein>
    <recommendedName>
        <fullName evidence="4">Anti-sigma factor</fullName>
    </recommendedName>
</protein>
<evidence type="ECO:0000313" key="3">
    <source>
        <dbReference type="Proteomes" id="UP000228945"/>
    </source>
</evidence>
<organism evidence="2 3">
    <name type="scientific">Caulobacter mirabilis</name>
    <dbReference type="NCBI Taxonomy" id="69666"/>
    <lineage>
        <taxon>Bacteria</taxon>
        <taxon>Pseudomonadati</taxon>
        <taxon>Pseudomonadota</taxon>
        <taxon>Alphaproteobacteria</taxon>
        <taxon>Caulobacterales</taxon>
        <taxon>Caulobacteraceae</taxon>
        <taxon>Caulobacter</taxon>
    </lineage>
</organism>
<dbReference type="RefSeq" id="WP_099623105.1">
    <property type="nucleotide sequence ID" value="NZ_CP024201.1"/>
</dbReference>
<dbReference type="EMBL" id="CP024201">
    <property type="protein sequence ID" value="ATQ43857.1"/>
    <property type="molecule type" value="Genomic_DNA"/>
</dbReference>
<dbReference type="KEGG" id="cmb:CSW64_16365"/>
<keyword evidence="1" id="KW-0812">Transmembrane</keyword>
<dbReference type="OrthoDB" id="7620423at2"/>
<evidence type="ECO:0000256" key="1">
    <source>
        <dbReference type="SAM" id="Phobius"/>
    </source>
</evidence>
<keyword evidence="3" id="KW-1185">Reference proteome</keyword>
<name>A0A2D2B0X0_9CAUL</name>
<accession>A0A2D2B0X0</accession>
<evidence type="ECO:0008006" key="4">
    <source>
        <dbReference type="Google" id="ProtNLM"/>
    </source>
</evidence>
<reference evidence="2 3" key="1">
    <citation type="submission" date="2017-10" db="EMBL/GenBank/DDBJ databases">
        <title>Genome sequence of Caulobacter mirabilis FWC38.</title>
        <authorList>
            <person name="Fiebig A."/>
            <person name="Crosson S."/>
        </authorList>
    </citation>
    <scope>NUCLEOTIDE SEQUENCE [LARGE SCALE GENOMIC DNA]</scope>
    <source>
        <strain evidence="2 3">FWC 38</strain>
    </source>
</reference>
<evidence type="ECO:0000313" key="2">
    <source>
        <dbReference type="EMBL" id="ATQ43857.1"/>
    </source>
</evidence>